<accession>A0A369J6T0</accession>
<keyword evidence="5" id="KW-0408">Iron</keyword>
<comment type="cofactor">
    <cofactor evidence="1">
        <name>L-ascorbate</name>
        <dbReference type="ChEBI" id="CHEBI:38290"/>
    </cofactor>
</comment>
<dbReference type="GO" id="GO:0005506">
    <property type="term" value="F:iron ion binding"/>
    <property type="evidence" value="ECO:0007669"/>
    <property type="project" value="InterPro"/>
</dbReference>
<dbReference type="Gene3D" id="2.60.120.620">
    <property type="entry name" value="q2cbj1_9rhob like domain"/>
    <property type="match status" value="1"/>
</dbReference>
<protein>
    <recommendedName>
        <fullName evidence="6">Prolyl 4-hydroxylase alpha subunit domain-containing protein</fullName>
    </recommendedName>
</protein>
<keyword evidence="8" id="KW-1185">Reference proteome</keyword>
<keyword evidence="2" id="KW-0479">Metal-binding</keyword>
<dbReference type="GO" id="GO:0005783">
    <property type="term" value="C:endoplasmic reticulum"/>
    <property type="evidence" value="ECO:0007669"/>
    <property type="project" value="TreeGrafter"/>
</dbReference>
<dbReference type="SMART" id="SM00702">
    <property type="entry name" value="P4Hc"/>
    <property type="match status" value="1"/>
</dbReference>
<keyword evidence="3" id="KW-0223">Dioxygenase</keyword>
<evidence type="ECO:0000256" key="2">
    <source>
        <dbReference type="ARBA" id="ARBA00022723"/>
    </source>
</evidence>
<dbReference type="InterPro" id="IPR045054">
    <property type="entry name" value="P4HA-like"/>
</dbReference>
<dbReference type="STRING" id="39966.A0A369J6T0"/>
<dbReference type="GO" id="GO:0031418">
    <property type="term" value="F:L-ascorbic acid binding"/>
    <property type="evidence" value="ECO:0007669"/>
    <property type="project" value="InterPro"/>
</dbReference>
<evidence type="ECO:0000313" key="7">
    <source>
        <dbReference type="EMBL" id="RDB14566.1"/>
    </source>
</evidence>
<evidence type="ECO:0000259" key="6">
    <source>
        <dbReference type="SMART" id="SM00702"/>
    </source>
</evidence>
<name>A0A369J6T0_HYPMA</name>
<dbReference type="PANTHER" id="PTHR10869:SF241">
    <property type="entry name" value="FE2OG DIOXYGENASE DOMAIN-CONTAINING PROTEIN"/>
    <property type="match status" value="1"/>
</dbReference>
<evidence type="ECO:0000256" key="1">
    <source>
        <dbReference type="ARBA" id="ARBA00001961"/>
    </source>
</evidence>
<evidence type="ECO:0000313" key="8">
    <source>
        <dbReference type="Proteomes" id="UP000076154"/>
    </source>
</evidence>
<dbReference type="AlphaFoldDB" id="A0A369J6T0"/>
<dbReference type="EMBL" id="LUEZ02000096">
    <property type="protein sequence ID" value="RDB14566.1"/>
    <property type="molecule type" value="Genomic_DNA"/>
</dbReference>
<evidence type="ECO:0000256" key="5">
    <source>
        <dbReference type="ARBA" id="ARBA00023004"/>
    </source>
</evidence>
<evidence type="ECO:0000256" key="3">
    <source>
        <dbReference type="ARBA" id="ARBA00022964"/>
    </source>
</evidence>
<dbReference type="Proteomes" id="UP000076154">
    <property type="component" value="Unassembled WGS sequence"/>
</dbReference>
<feature type="domain" description="Prolyl 4-hydroxylase alpha subunit" evidence="6">
    <location>
        <begin position="25"/>
        <end position="272"/>
    </location>
</feature>
<dbReference type="InParanoid" id="A0A369J6T0"/>
<evidence type="ECO:0000256" key="4">
    <source>
        <dbReference type="ARBA" id="ARBA00023002"/>
    </source>
</evidence>
<gene>
    <name evidence="7" type="ORF">Hypma_016387</name>
</gene>
<comment type="caution">
    <text evidence="7">The sequence shown here is derived from an EMBL/GenBank/DDBJ whole genome shotgun (WGS) entry which is preliminary data.</text>
</comment>
<sequence length="276" mass="29925">MADSSVTVTQNDFAQTPLSSVYTPFYAKIIDNVFTPAECASLVSLAASCPDGWKPAGLSTGAAEQTVHSNFRNSDRVLVFNTAEAEKIYAKLWPYVEEIYEIPPGGRWGCITGKVGKKQGPTWTLAGVNPRLSFLRYGPGQYFKPHCDGLVEVGSQKSFVTLHLYLNDSSSSSLPISPAAASSPALSSSLPSPSSNYIGPFESTTSLHAPEASTSTSPLQGGATRFWTPDKKAYLDVFPKLGRVLVFQQRMLVHSGEEVTSGVKYTMRSDFMFNQK</sequence>
<keyword evidence="4" id="KW-0560">Oxidoreductase</keyword>
<reference evidence="7" key="1">
    <citation type="submission" date="2018-04" db="EMBL/GenBank/DDBJ databases">
        <title>Whole genome sequencing of Hypsizygus marmoreus.</title>
        <authorList>
            <person name="Choi I.-G."/>
            <person name="Min B."/>
            <person name="Kim J.-G."/>
            <person name="Kim S."/>
            <person name="Oh Y.-L."/>
            <person name="Kong W.-S."/>
            <person name="Park H."/>
            <person name="Jeong J."/>
            <person name="Song E.-S."/>
        </authorList>
    </citation>
    <scope>NUCLEOTIDE SEQUENCE [LARGE SCALE GENOMIC DNA]</scope>
    <source>
        <strain evidence="7">51987-8</strain>
    </source>
</reference>
<dbReference type="OrthoDB" id="69177at2759"/>
<dbReference type="GO" id="GO:0004656">
    <property type="term" value="F:procollagen-proline 4-dioxygenase activity"/>
    <property type="evidence" value="ECO:0007669"/>
    <property type="project" value="TreeGrafter"/>
</dbReference>
<proteinExistence type="predicted"/>
<dbReference type="InterPro" id="IPR006620">
    <property type="entry name" value="Pro_4_hyd_alph"/>
</dbReference>
<organism evidence="7 8">
    <name type="scientific">Hypsizygus marmoreus</name>
    <name type="common">White beech mushroom</name>
    <name type="synonym">Agaricus marmoreus</name>
    <dbReference type="NCBI Taxonomy" id="39966"/>
    <lineage>
        <taxon>Eukaryota</taxon>
        <taxon>Fungi</taxon>
        <taxon>Dikarya</taxon>
        <taxon>Basidiomycota</taxon>
        <taxon>Agaricomycotina</taxon>
        <taxon>Agaricomycetes</taxon>
        <taxon>Agaricomycetidae</taxon>
        <taxon>Agaricales</taxon>
        <taxon>Tricholomatineae</taxon>
        <taxon>Lyophyllaceae</taxon>
        <taxon>Hypsizygus</taxon>
    </lineage>
</organism>
<dbReference type="PANTHER" id="PTHR10869">
    <property type="entry name" value="PROLYL 4-HYDROXYLASE ALPHA SUBUNIT"/>
    <property type="match status" value="1"/>
</dbReference>